<dbReference type="PROSITE" id="PS00041">
    <property type="entry name" value="HTH_ARAC_FAMILY_1"/>
    <property type="match status" value="1"/>
</dbReference>
<evidence type="ECO:0000313" key="5">
    <source>
        <dbReference type="EMBL" id="OHY88732.1"/>
    </source>
</evidence>
<dbReference type="InterPro" id="IPR020449">
    <property type="entry name" value="Tscrpt_reg_AraC-type_HTH"/>
</dbReference>
<gene>
    <name evidence="5" type="ORF">BI375_11860</name>
</gene>
<organism evidence="5 6">
    <name type="scientific">Vibrio rotiferianus</name>
    <dbReference type="NCBI Taxonomy" id="190895"/>
    <lineage>
        <taxon>Bacteria</taxon>
        <taxon>Pseudomonadati</taxon>
        <taxon>Pseudomonadota</taxon>
        <taxon>Gammaproteobacteria</taxon>
        <taxon>Vibrionales</taxon>
        <taxon>Vibrionaceae</taxon>
        <taxon>Vibrio</taxon>
    </lineage>
</organism>
<dbReference type="EMBL" id="MKFT01000062">
    <property type="protein sequence ID" value="OHY88732.1"/>
    <property type="molecule type" value="Genomic_DNA"/>
</dbReference>
<evidence type="ECO:0000259" key="4">
    <source>
        <dbReference type="PROSITE" id="PS01124"/>
    </source>
</evidence>
<accession>A0ABX3D3H9</accession>
<dbReference type="Pfam" id="PF12833">
    <property type="entry name" value="HTH_18"/>
    <property type="match status" value="1"/>
</dbReference>
<comment type="caution">
    <text evidence="5">The sequence shown here is derived from an EMBL/GenBank/DDBJ whole genome shotgun (WGS) entry which is preliminary data.</text>
</comment>
<dbReference type="PANTHER" id="PTHR43280">
    <property type="entry name" value="ARAC-FAMILY TRANSCRIPTIONAL REGULATOR"/>
    <property type="match status" value="1"/>
</dbReference>
<dbReference type="PROSITE" id="PS01124">
    <property type="entry name" value="HTH_ARAC_FAMILY_2"/>
    <property type="match status" value="1"/>
</dbReference>
<evidence type="ECO:0000313" key="6">
    <source>
        <dbReference type="Proteomes" id="UP000180133"/>
    </source>
</evidence>
<dbReference type="InterPro" id="IPR009057">
    <property type="entry name" value="Homeodomain-like_sf"/>
</dbReference>
<dbReference type="InterPro" id="IPR018060">
    <property type="entry name" value="HTH_AraC"/>
</dbReference>
<evidence type="ECO:0000256" key="3">
    <source>
        <dbReference type="ARBA" id="ARBA00023163"/>
    </source>
</evidence>
<dbReference type="PANTHER" id="PTHR43280:SF2">
    <property type="entry name" value="HTH-TYPE TRANSCRIPTIONAL REGULATOR EXSA"/>
    <property type="match status" value="1"/>
</dbReference>
<keyword evidence="3" id="KW-0804">Transcription</keyword>
<dbReference type="SUPFAM" id="SSF46689">
    <property type="entry name" value="Homeodomain-like"/>
    <property type="match status" value="2"/>
</dbReference>
<keyword evidence="1" id="KW-0805">Transcription regulation</keyword>
<dbReference type="Proteomes" id="UP000180133">
    <property type="component" value="Unassembled WGS sequence"/>
</dbReference>
<reference evidence="5 6" key="1">
    <citation type="submission" date="2016-09" db="EMBL/GenBank/DDBJ databases">
        <title>Isolation, identification and antibiotic sensitivity analysis of bacterial pathogen from juvenile Hippocampus erectus with tail-rotted disease.</title>
        <authorList>
            <person name="Yang Q."/>
        </authorList>
    </citation>
    <scope>NUCLEOTIDE SEQUENCE [LARGE SCALE GENOMIC DNA]</scope>
    <source>
        <strain evidence="5 6">HM-10</strain>
    </source>
</reference>
<dbReference type="RefSeq" id="WP_071235335.1">
    <property type="nucleotide sequence ID" value="NZ_JBJYJP010000004.1"/>
</dbReference>
<protein>
    <submittedName>
        <fullName evidence="5">AraC family transcriptional regulator</fullName>
    </submittedName>
</protein>
<dbReference type="InterPro" id="IPR018062">
    <property type="entry name" value="HTH_AraC-typ_CS"/>
</dbReference>
<dbReference type="Gene3D" id="1.10.10.60">
    <property type="entry name" value="Homeodomain-like"/>
    <property type="match status" value="2"/>
</dbReference>
<dbReference type="SMART" id="SM00342">
    <property type="entry name" value="HTH_ARAC"/>
    <property type="match status" value="1"/>
</dbReference>
<evidence type="ECO:0000256" key="2">
    <source>
        <dbReference type="ARBA" id="ARBA00023125"/>
    </source>
</evidence>
<sequence>MRETITIHWLGEPFHSLPQHFRGDIESRFEVLDYGKDIAVMSEKGIDHYLIYLTQPDHNFLKSVSTLCSNLDKKLIVLFNKNEELVLPQDNICSEIYHLGSSHFPDWIESVRLKYFQGATYNRNIDLNLEINLLHNNSNLDRVIQYVTKNVHREIKEQDVAALCHYSVTYFSKLFHRKVGISFRDFVTTKRISLAKKLLVEDSSAKIAYVAYQCGYRDVSYFSRIFKKKTGYSPAAYRQKF</sequence>
<proteinExistence type="predicted"/>
<evidence type="ECO:0000256" key="1">
    <source>
        <dbReference type="ARBA" id="ARBA00023015"/>
    </source>
</evidence>
<keyword evidence="2" id="KW-0238">DNA-binding</keyword>
<feature type="domain" description="HTH araC/xylS-type" evidence="4">
    <location>
        <begin position="141"/>
        <end position="240"/>
    </location>
</feature>
<name>A0ABX3D3H9_9VIBR</name>
<keyword evidence="6" id="KW-1185">Reference proteome</keyword>
<dbReference type="PRINTS" id="PR00032">
    <property type="entry name" value="HTHARAC"/>
</dbReference>